<evidence type="ECO:0000313" key="2">
    <source>
        <dbReference type="Proteomes" id="UP000183832"/>
    </source>
</evidence>
<proteinExistence type="predicted"/>
<sequence>MNTPSGVSRNGVKLRRFYSELSFCVHGFPLLCNKFFKSNLLVRIAKRILLFIHFRGQSKIRENLCNWHKEADDEEKKEDEGEMSIITSAVQSIACRSIRMTSNTDSLSLTMKMHNSGLVWIQRDKD</sequence>
<keyword evidence="2" id="KW-1185">Reference proteome</keyword>
<dbReference type="AlphaFoldDB" id="A0A1J1IAQ1"/>
<reference evidence="1 2" key="1">
    <citation type="submission" date="2015-04" db="EMBL/GenBank/DDBJ databases">
        <authorList>
            <person name="Syromyatnikov M.Y."/>
            <person name="Popov V.N."/>
        </authorList>
    </citation>
    <scope>NUCLEOTIDE SEQUENCE [LARGE SCALE GENOMIC DNA]</scope>
</reference>
<protein>
    <submittedName>
        <fullName evidence="1">CLUMA_CG009475, isoform A</fullName>
    </submittedName>
</protein>
<dbReference type="EMBL" id="CVRI01000043">
    <property type="protein sequence ID" value="CRK96038.1"/>
    <property type="molecule type" value="Genomic_DNA"/>
</dbReference>
<evidence type="ECO:0000313" key="1">
    <source>
        <dbReference type="EMBL" id="CRK96038.1"/>
    </source>
</evidence>
<gene>
    <name evidence="1" type="ORF">CLUMA_CG009475</name>
</gene>
<accession>A0A1J1IAQ1</accession>
<organism evidence="1 2">
    <name type="scientific">Clunio marinus</name>
    <dbReference type="NCBI Taxonomy" id="568069"/>
    <lineage>
        <taxon>Eukaryota</taxon>
        <taxon>Metazoa</taxon>
        <taxon>Ecdysozoa</taxon>
        <taxon>Arthropoda</taxon>
        <taxon>Hexapoda</taxon>
        <taxon>Insecta</taxon>
        <taxon>Pterygota</taxon>
        <taxon>Neoptera</taxon>
        <taxon>Endopterygota</taxon>
        <taxon>Diptera</taxon>
        <taxon>Nematocera</taxon>
        <taxon>Chironomoidea</taxon>
        <taxon>Chironomidae</taxon>
        <taxon>Clunio</taxon>
    </lineage>
</organism>
<dbReference type="Proteomes" id="UP000183832">
    <property type="component" value="Unassembled WGS sequence"/>
</dbReference>
<name>A0A1J1IAQ1_9DIPT</name>